<evidence type="ECO:0000259" key="5">
    <source>
        <dbReference type="Pfam" id="PF00174"/>
    </source>
</evidence>
<keyword evidence="4" id="KW-0560">Oxidoreductase</keyword>
<sequence>MDKYLREEEPGVTERSGTAWGKSHDVIVHQSEPFNAESSLAVLVQQPVTSTEDFYVRNHGPVPELDPRLWRLSVDGMVDRPLEMSLEDLQNRFEHHEVVATLQCAGNRRSGLAKVHDIPGHPWGPGATSTATWTGARLTDVLAAAGAQNSAQHVAFEAPDVAPEATPPQRFGASIPIAKATGDEVLLAWGMNGRPLPAVHGAPVRAIVPGFIGARSVKWIDRVSVQADPSQNFFQSIAYRLLPPGIDPYSAPPGDGLALGPLTVNSAILAPDDGAVVPAGRTAVTGYALSGDDRGIARVDVSVDGGQSWLQAELDEPPSPWAWTPWRITLELPPGDVEITARAWDTSAAVQPEHEAHLWNPKGYFNNAWSRIHLTATERQGMSA</sequence>
<dbReference type="AlphaFoldDB" id="A0A4R5BR74"/>
<evidence type="ECO:0000256" key="4">
    <source>
        <dbReference type="ARBA" id="ARBA00023002"/>
    </source>
</evidence>
<organism evidence="7 8">
    <name type="scientific">Saccharopolyspora karakumensis</name>
    <dbReference type="NCBI Taxonomy" id="2530386"/>
    <lineage>
        <taxon>Bacteria</taxon>
        <taxon>Bacillati</taxon>
        <taxon>Actinomycetota</taxon>
        <taxon>Actinomycetes</taxon>
        <taxon>Pseudonocardiales</taxon>
        <taxon>Pseudonocardiaceae</taxon>
        <taxon>Saccharopolyspora</taxon>
    </lineage>
</organism>
<dbReference type="Proteomes" id="UP000294723">
    <property type="component" value="Unassembled WGS sequence"/>
</dbReference>
<dbReference type="EMBL" id="SMLA01000012">
    <property type="protein sequence ID" value="TDD89471.1"/>
    <property type="molecule type" value="Genomic_DNA"/>
</dbReference>
<dbReference type="InterPro" id="IPR005066">
    <property type="entry name" value="MoCF_OxRdtse_dimer"/>
</dbReference>
<keyword evidence="3" id="KW-0479">Metal-binding</keyword>
<protein>
    <submittedName>
        <fullName evidence="7">Sulfite oxidase</fullName>
    </submittedName>
</protein>
<feature type="domain" description="Oxidoreductase molybdopterin-binding" evidence="5">
    <location>
        <begin position="59"/>
        <end position="233"/>
    </location>
</feature>
<dbReference type="GO" id="GO:0008482">
    <property type="term" value="F:sulfite oxidase activity"/>
    <property type="evidence" value="ECO:0007669"/>
    <property type="project" value="TreeGrafter"/>
</dbReference>
<dbReference type="GO" id="GO:0030151">
    <property type="term" value="F:molybdenum ion binding"/>
    <property type="evidence" value="ECO:0007669"/>
    <property type="project" value="InterPro"/>
</dbReference>
<proteinExistence type="predicted"/>
<reference evidence="7 8" key="1">
    <citation type="submission" date="2019-03" db="EMBL/GenBank/DDBJ databases">
        <title>Draft genome sequences of novel Actinobacteria.</title>
        <authorList>
            <person name="Sahin N."/>
            <person name="Ay H."/>
            <person name="Saygin H."/>
        </authorList>
    </citation>
    <scope>NUCLEOTIDE SEQUENCE [LARGE SCALE GENOMIC DNA]</scope>
    <source>
        <strain evidence="7 8">5K548</strain>
    </source>
</reference>
<evidence type="ECO:0000313" key="8">
    <source>
        <dbReference type="Proteomes" id="UP000294723"/>
    </source>
</evidence>
<dbReference type="Gene3D" id="3.90.420.10">
    <property type="entry name" value="Oxidoreductase, molybdopterin-binding domain"/>
    <property type="match status" value="1"/>
</dbReference>
<dbReference type="CDD" id="cd02110">
    <property type="entry name" value="SO_family_Moco_dimer"/>
    <property type="match status" value="1"/>
</dbReference>
<dbReference type="GO" id="GO:0020037">
    <property type="term" value="F:heme binding"/>
    <property type="evidence" value="ECO:0007669"/>
    <property type="project" value="TreeGrafter"/>
</dbReference>
<dbReference type="InterPro" id="IPR014756">
    <property type="entry name" value="Ig_E-set"/>
</dbReference>
<dbReference type="GO" id="GO:0043546">
    <property type="term" value="F:molybdopterin cofactor binding"/>
    <property type="evidence" value="ECO:0007669"/>
    <property type="project" value="TreeGrafter"/>
</dbReference>
<keyword evidence="8" id="KW-1185">Reference proteome</keyword>
<dbReference type="InterPro" id="IPR000572">
    <property type="entry name" value="OxRdtase_Mopterin-bd_dom"/>
</dbReference>
<comment type="cofactor">
    <cofactor evidence="1">
        <name>Mo-molybdopterin</name>
        <dbReference type="ChEBI" id="CHEBI:71302"/>
    </cofactor>
</comment>
<dbReference type="InterPro" id="IPR036374">
    <property type="entry name" value="OxRdtase_Mopterin-bd_sf"/>
</dbReference>
<evidence type="ECO:0000256" key="3">
    <source>
        <dbReference type="ARBA" id="ARBA00022723"/>
    </source>
</evidence>
<dbReference type="SUPFAM" id="SSF81296">
    <property type="entry name" value="E set domains"/>
    <property type="match status" value="1"/>
</dbReference>
<dbReference type="PANTHER" id="PTHR19372:SF7">
    <property type="entry name" value="SULFITE OXIDASE, MITOCHONDRIAL"/>
    <property type="match status" value="1"/>
</dbReference>
<evidence type="ECO:0000256" key="2">
    <source>
        <dbReference type="ARBA" id="ARBA00022505"/>
    </source>
</evidence>
<dbReference type="PANTHER" id="PTHR19372">
    <property type="entry name" value="SULFITE REDUCTASE"/>
    <property type="match status" value="1"/>
</dbReference>
<accession>A0A4R5BR74</accession>
<dbReference type="FunFam" id="3.90.420.10:FF:000002">
    <property type="entry name" value="sulfite oxidase, mitochondrial"/>
    <property type="match status" value="1"/>
</dbReference>
<dbReference type="Gene3D" id="2.60.40.650">
    <property type="match status" value="1"/>
</dbReference>
<dbReference type="SUPFAM" id="SSF56524">
    <property type="entry name" value="Oxidoreductase molybdopterin-binding domain"/>
    <property type="match status" value="1"/>
</dbReference>
<dbReference type="Pfam" id="PF03404">
    <property type="entry name" value="Mo-co_dimer"/>
    <property type="match status" value="1"/>
</dbReference>
<comment type="caution">
    <text evidence="7">The sequence shown here is derived from an EMBL/GenBank/DDBJ whole genome shotgun (WGS) entry which is preliminary data.</text>
</comment>
<feature type="domain" description="Moybdenum cofactor oxidoreductase dimerisation" evidence="6">
    <location>
        <begin position="262"/>
        <end position="375"/>
    </location>
</feature>
<evidence type="ECO:0000259" key="6">
    <source>
        <dbReference type="Pfam" id="PF03404"/>
    </source>
</evidence>
<dbReference type="InterPro" id="IPR008335">
    <property type="entry name" value="Mopterin_OxRdtase_euk"/>
</dbReference>
<gene>
    <name evidence="7" type="ORF">E1202_11550</name>
</gene>
<dbReference type="PRINTS" id="PR00407">
    <property type="entry name" value="EUMOPTERIN"/>
</dbReference>
<evidence type="ECO:0000313" key="7">
    <source>
        <dbReference type="EMBL" id="TDD89471.1"/>
    </source>
</evidence>
<dbReference type="GO" id="GO:0006790">
    <property type="term" value="P:sulfur compound metabolic process"/>
    <property type="evidence" value="ECO:0007669"/>
    <property type="project" value="TreeGrafter"/>
</dbReference>
<name>A0A4R5BR74_9PSEU</name>
<evidence type="ECO:0000256" key="1">
    <source>
        <dbReference type="ARBA" id="ARBA00001924"/>
    </source>
</evidence>
<keyword evidence="2" id="KW-0500">Molybdenum</keyword>
<dbReference type="Pfam" id="PF00174">
    <property type="entry name" value="Oxidored_molyb"/>
    <property type="match status" value="1"/>
</dbReference>